<organism evidence="5 6">
    <name type="scientific">Pyricularia oryzae</name>
    <name type="common">Rice blast fungus</name>
    <name type="synonym">Magnaporthe oryzae</name>
    <dbReference type="NCBI Taxonomy" id="318829"/>
    <lineage>
        <taxon>Eukaryota</taxon>
        <taxon>Fungi</taxon>
        <taxon>Dikarya</taxon>
        <taxon>Ascomycota</taxon>
        <taxon>Pezizomycotina</taxon>
        <taxon>Sordariomycetes</taxon>
        <taxon>Sordariomycetidae</taxon>
        <taxon>Magnaporthales</taxon>
        <taxon>Pyriculariaceae</taxon>
        <taxon>Pyricularia</taxon>
    </lineage>
</organism>
<sequence>MADDPNLERYLAMLKEQKVKLVEALAHKGKKPPDSLRRSRKTLKQEFTMAALSKSMRNFMGQRDHIRACFIGAAYPPCTLPLSTLVPIMIRDLRLETQHRGRVLIVRAFCHPTKLTSIQNAIEDELGDVDRLAIYNLPQTVEPDAVLPQGAVVAIKEPYYKRTADGGLFVRVDHPSDFVRLRPGSSIIPDSLATHKTKADPSVLELKEDGNTAFKNGKFEAATDLYSHALEMASDGDEDVKRDLWRNRSAAYLRLGRWELAISDALASMVPVSDADEEAKDLNIKALFRAGRAAYDMRDFEQAKRHFEAALALDKNHEETKLELSRTNKRLLEQESGLYDFSRMLRSVTLEHGLLDHASFLNRTRIAKTDNRGRGLFATVPLCEGDVIFVEKAFFTVHRDAGDLAVLININTEVVSVGTHNLRLFGMIDKMTWNPSLAKRYYDLFDGGKFGDDKQPKVVDGKVAVDTFRVQSIAELNGFGCPRLRSRDKERMNVQEGGPESSTGMWLHAAYANHTCIPNATRAFIGDMMIVRAARDIPAGAEIFMGYASLAEPFESRRSKFKTSYGFECDCEMCRAEAAVPPAAAEKRVRLREEIHAFLTANPLRTDMVDVLPPSQKAKVKRLLKEIQETYTAPYFDRLPRPFCHDIGLCAAMCISSQPRNALRAFLNVLRDSGYFVTMHGNRVTIDRRVAIQAEGAILAAMYASQCLMEIGYEAAACELEDLGREVFTSVSGVEDGFMEEFGWVN</sequence>
<evidence type="ECO:0000313" key="5">
    <source>
        <dbReference type="EMBL" id="QBZ64198.1"/>
    </source>
</evidence>
<dbReference type="PANTHER" id="PTHR47643">
    <property type="entry name" value="TPR DOMAIN PROTEIN (AFU_ORTHOLOGUE AFUA_5G12710)"/>
    <property type="match status" value="1"/>
</dbReference>
<dbReference type="Gene3D" id="1.25.40.10">
    <property type="entry name" value="Tetratricopeptide repeat domain"/>
    <property type="match status" value="1"/>
</dbReference>
<name>A0A4V1C7Q4_PYROR</name>
<dbReference type="Pfam" id="PF13432">
    <property type="entry name" value="TPR_16"/>
    <property type="match status" value="1"/>
</dbReference>
<dbReference type="EMBL" id="CP034209">
    <property type="protein sequence ID" value="QBZ64198.1"/>
    <property type="molecule type" value="Genomic_DNA"/>
</dbReference>
<keyword evidence="1" id="KW-0677">Repeat</keyword>
<gene>
    <name evidence="5" type="ORF">PoMZ_05892</name>
</gene>
<evidence type="ECO:0000313" key="6">
    <source>
        <dbReference type="Proteomes" id="UP000294847"/>
    </source>
</evidence>
<feature type="domain" description="SET" evidence="4">
    <location>
        <begin position="362"/>
        <end position="548"/>
    </location>
</feature>
<dbReference type="InterPro" id="IPR013105">
    <property type="entry name" value="TPR_2"/>
</dbReference>
<evidence type="ECO:0000256" key="1">
    <source>
        <dbReference type="ARBA" id="ARBA00022737"/>
    </source>
</evidence>
<dbReference type="PROSITE" id="PS50280">
    <property type="entry name" value="SET"/>
    <property type="match status" value="1"/>
</dbReference>
<dbReference type="SUPFAM" id="SSF48452">
    <property type="entry name" value="TPR-like"/>
    <property type="match status" value="1"/>
</dbReference>
<dbReference type="InterPro" id="IPR046341">
    <property type="entry name" value="SET_dom_sf"/>
</dbReference>
<dbReference type="Proteomes" id="UP000294847">
    <property type="component" value="Chromosome 6"/>
</dbReference>
<dbReference type="PROSITE" id="PS50005">
    <property type="entry name" value="TPR"/>
    <property type="match status" value="1"/>
</dbReference>
<dbReference type="InterPro" id="IPR011990">
    <property type="entry name" value="TPR-like_helical_dom_sf"/>
</dbReference>
<dbReference type="SMART" id="SM00317">
    <property type="entry name" value="SET"/>
    <property type="match status" value="1"/>
</dbReference>
<evidence type="ECO:0000256" key="2">
    <source>
        <dbReference type="ARBA" id="ARBA00022803"/>
    </source>
</evidence>
<dbReference type="AlphaFoldDB" id="A0A4V1C7Q4"/>
<dbReference type="InterPro" id="IPR053209">
    <property type="entry name" value="Gramillin-biosynth_MTr"/>
</dbReference>
<dbReference type="SUPFAM" id="SSF82199">
    <property type="entry name" value="SET domain"/>
    <property type="match status" value="1"/>
</dbReference>
<proteinExistence type="predicted"/>
<dbReference type="Pfam" id="PF07719">
    <property type="entry name" value="TPR_2"/>
    <property type="match status" value="1"/>
</dbReference>
<dbReference type="SMART" id="SM00028">
    <property type="entry name" value="TPR"/>
    <property type="match status" value="2"/>
</dbReference>
<keyword evidence="2 3" id="KW-0802">TPR repeat</keyword>
<reference evidence="5 6" key="1">
    <citation type="journal article" date="2019" name="Mol. Biol. Evol.">
        <title>Blast fungal genomes show frequent chromosomal changes, gene gains and losses, and effector gene turnover.</title>
        <authorList>
            <person name="Gomez Luciano L.B."/>
            <person name="Jason Tsai I."/>
            <person name="Chuma I."/>
            <person name="Tosa Y."/>
            <person name="Chen Y.H."/>
            <person name="Li J.Y."/>
            <person name="Li M.Y."/>
            <person name="Jade Lu M.Y."/>
            <person name="Nakayashiki H."/>
            <person name="Li W.H."/>
        </authorList>
    </citation>
    <scope>NUCLEOTIDE SEQUENCE [LARGE SCALE GENOMIC DNA]</scope>
    <source>
        <strain evidence="5">MZ5-1-6</strain>
    </source>
</reference>
<protein>
    <recommendedName>
        <fullName evidence="4">SET domain-containing protein</fullName>
    </recommendedName>
</protein>
<dbReference type="InterPro" id="IPR019734">
    <property type="entry name" value="TPR_rpt"/>
</dbReference>
<dbReference type="InterPro" id="IPR001214">
    <property type="entry name" value="SET_dom"/>
</dbReference>
<evidence type="ECO:0000259" key="4">
    <source>
        <dbReference type="PROSITE" id="PS50280"/>
    </source>
</evidence>
<dbReference type="Gene3D" id="2.170.270.10">
    <property type="entry name" value="SET domain"/>
    <property type="match status" value="1"/>
</dbReference>
<feature type="repeat" description="TPR" evidence="3">
    <location>
        <begin position="284"/>
        <end position="317"/>
    </location>
</feature>
<dbReference type="PANTHER" id="PTHR47643:SF2">
    <property type="entry name" value="TPR DOMAIN PROTEIN (AFU_ORTHOLOGUE AFUA_5G12710)"/>
    <property type="match status" value="1"/>
</dbReference>
<evidence type="ECO:0000256" key="3">
    <source>
        <dbReference type="PROSITE-ProRule" id="PRU00339"/>
    </source>
</evidence>
<dbReference type="Pfam" id="PF00856">
    <property type="entry name" value="SET"/>
    <property type="match status" value="1"/>
</dbReference>
<accession>A0A4V1C7Q4</accession>